<feature type="region of interest" description="Disordered" evidence="1">
    <location>
        <begin position="133"/>
        <end position="204"/>
    </location>
</feature>
<dbReference type="Proteomes" id="UP000271974">
    <property type="component" value="Unassembled WGS sequence"/>
</dbReference>
<protein>
    <submittedName>
        <fullName evidence="2">Uncharacterized protein</fullName>
    </submittedName>
</protein>
<dbReference type="AlphaFoldDB" id="A0A3S1B7Z4"/>
<name>A0A3S1B7Z4_ELYCH</name>
<gene>
    <name evidence="2" type="ORF">EGW08_010223</name>
</gene>
<feature type="compositionally biased region" description="Basic and acidic residues" evidence="1">
    <location>
        <begin position="161"/>
        <end position="170"/>
    </location>
</feature>
<evidence type="ECO:0000313" key="3">
    <source>
        <dbReference type="Proteomes" id="UP000271974"/>
    </source>
</evidence>
<comment type="caution">
    <text evidence="2">The sequence shown here is derived from an EMBL/GenBank/DDBJ whole genome shotgun (WGS) entry which is preliminary data.</text>
</comment>
<keyword evidence="3" id="KW-1185">Reference proteome</keyword>
<dbReference type="EMBL" id="RQTK01000309">
    <property type="protein sequence ID" value="RUS81996.1"/>
    <property type="molecule type" value="Genomic_DNA"/>
</dbReference>
<sequence length="423" mass="46984">MKRGREDKGEGSKPIVRKEKRVLFGVHHSIIEHTIQEEEDNINEYPNNSKSSRLNGTRTHNSKTDNNNNKNNDKQKDQGLLATGGDDVARSTAPHITSTAQVKESVDSYLAEPELTLQCQHFERLTFGLAGRSEDDVTDADDDTNPRSRSKDLGHLVPRLGSEHPSDESRSYTGSKTGPGGTEPGIQSDNKKSSTVRQNPTLVAEVPEPLFSSYDNPRAENFRVSPSVTHASAADIEIQDDQFDDFPPNRDSILRRRFHSVGNINEERVSLDSDDETFGSPPINSLTRRRSSILQLQACSAEGVQVKTHIKLQRAKISGKDSGQTKNKKAPVEISDMMKAFNATRHSHLSESEDSTIVSSSIPNISTRKPGRYLKKLKALMGSKQSKSLGELASLDMNEIDFKTNKGVDHHANERRRRVVRSP</sequence>
<feature type="region of interest" description="Disordered" evidence="1">
    <location>
        <begin position="345"/>
        <end position="364"/>
    </location>
</feature>
<feature type="compositionally biased region" description="Polar residues" evidence="1">
    <location>
        <begin position="44"/>
        <end position="59"/>
    </location>
</feature>
<accession>A0A3S1B7Z4</accession>
<feature type="compositionally biased region" description="Basic and acidic residues" evidence="1">
    <location>
        <begin position="144"/>
        <end position="154"/>
    </location>
</feature>
<evidence type="ECO:0000313" key="2">
    <source>
        <dbReference type="EMBL" id="RUS81996.1"/>
    </source>
</evidence>
<reference evidence="2 3" key="1">
    <citation type="submission" date="2019-01" db="EMBL/GenBank/DDBJ databases">
        <title>A draft genome assembly of the solar-powered sea slug Elysia chlorotica.</title>
        <authorList>
            <person name="Cai H."/>
            <person name="Li Q."/>
            <person name="Fang X."/>
            <person name="Li J."/>
            <person name="Curtis N.E."/>
            <person name="Altenburger A."/>
            <person name="Shibata T."/>
            <person name="Feng M."/>
            <person name="Maeda T."/>
            <person name="Schwartz J.A."/>
            <person name="Shigenobu S."/>
            <person name="Lundholm N."/>
            <person name="Nishiyama T."/>
            <person name="Yang H."/>
            <person name="Hasebe M."/>
            <person name="Li S."/>
            <person name="Pierce S.K."/>
            <person name="Wang J."/>
        </authorList>
    </citation>
    <scope>NUCLEOTIDE SEQUENCE [LARGE SCALE GENOMIC DNA]</scope>
    <source>
        <strain evidence="2">EC2010</strain>
        <tissue evidence="2">Whole organism of an adult</tissue>
    </source>
</reference>
<feature type="compositionally biased region" description="Polar residues" evidence="1">
    <location>
        <begin position="185"/>
        <end position="201"/>
    </location>
</feature>
<proteinExistence type="predicted"/>
<feature type="region of interest" description="Disordered" evidence="1">
    <location>
        <begin position="35"/>
        <end position="102"/>
    </location>
</feature>
<evidence type="ECO:0000256" key="1">
    <source>
        <dbReference type="SAM" id="MobiDB-lite"/>
    </source>
</evidence>
<organism evidence="2 3">
    <name type="scientific">Elysia chlorotica</name>
    <name type="common">Eastern emerald elysia</name>
    <name type="synonym">Sea slug</name>
    <dbReference type="NCBI Taxonomy" id="188477"/>
    <lineage>
        <taxon>Eukaryota</taxon>
        <taxon>Metazoa</taxon>
        <taxon>Spiralia</taxon>
        <taxon>Lophotrochozoa</taxon>
        <taxon>Mollusca</taxon>
        <taxon>Gastropoda</taxon>
        <taxon>Heterobranchia</taxon>
        <taxon>Euthyneura</taxon>
        <taxon>Panpulmonata</taxon>
        <taxon>Sacoglossa</taxon>
        <taxon>Placobranchoidea</taxon>
        <taxon>Plakobranchidae</taxon>
        <taxon>Elysia</taxon>
    </lineage>
</organism>